<dbReference type="PROSITE" id="PS51819">
    <property type="entry name" value="VOC"/>
    <property type="match status" value="1"/>
</dbReference>
<dbReference type="InterPro" id="IPR029068">
    <property type="entry name" value="Glyas_Bleomycin-R_OHBP_Dase"/>
</dbReference>
<evidence type="ECO:0000313" key="2">
    <source>
        <dbReference type="EMBL" id="KLI62935.1"/>
    </source>
</evidence>
<feature type="domain" description="VOC" evidence="1">
    <location>
        <begin position="8"/>
        <end position="124"/>
    </location>
</feature>
<dbReference type="Pfam" id="PF18029">
    <property type="entry name" value="Glyoxalase_6"/>
    <property type="match status" value="1"/>
</dbReference>
<dbReference type="RefSeq" id="WP_047094454.1">
    <property type="nucleotide sequence ID" value="NZ_LBHU01000004.1"/>
</dbReference>
<dbReference type="AlphaFoldDB" id="A0A0H0XRP5"/>
<evidence type="ECO:0000313" key="3">
    <source>
        <dbReference type="Proteomes" id="UP000053455"/>
    </source>
</evidence>
<dbReference type="InterPro" id="IPR041581">
    <property type="entry name" value="Glyoxalase_6"/>
</dbReference>
<dbReference type="PATRIC" id="fig|874156.12.peg.2644"/>
<evidence type="ECO:0000259" key="1">
    <source>
        <dbReference type="PROSITE" id="PS51819"/>
    </source>
</evidence>
<keyword evidence="3" id="KW-1185">Reference proteome</keyword>
<dbReference type="InterPro" id="IPR037523">
    <property type="entry name" value="VOC_core"/>
</dbReference>
<sequence length="125" mass="13735">MAEGRVLGIGGMFIRSSDPARLAAWYRDHLGIAATQSGQPTPDGEWVWMQDAGPTVFAAFQDTSDYWQADRQVMLNLRVEGLDVLVARLGAAGVEATHREEMEGVGRFARIMDCDGNPLELWEPG</sequence>
<protein>
    <recommendedName>
        <fullName evidence="1">VOC domain-containing protein</fullName>
    </recommendedName>
</protein>
<dbReference type="PANTHER" id="PTHR33993">
    <property type="entry name" value="GLYOXALASE-RELATED"/>
    <property type="match status" value="1"/>
</dbReference>
<dbReference type="OrthoDB" id="9799428at2"/>
<accession>A0A0H0XRP5</accession>
<dbReference type="CDD" id="cd06587">
    <property type="entry name" value="VOC"/>
    <property type="match status" value="1"/>
</dbReference>
<dbReference type="SUPFAM" id="SSF54593">
    <property type="entry name" value="Glyoxalase/Bleomycin resistance protein/Dihydroxybiphenyl dioxygenase"/>
    <property type="match status" value="1"/>
</dbReference>
<reference evidence="2 3" key="1">
    <citation type="submission" date="2015-04" db="EMBL/GenBank/DDBJ databases">
        <title>The draft genome sequence of Erythrobacter marinus HWDM-33.</title>
        <authorList>
            <person name="Zhuang L."/>
            <person name="Liu Y."/>
            <person name="Shao Z."/>
        </authorList>
    </citation>
    <scope>NUCLEOTIDE SEQUENCE [LARGE SCALE GENOMIC DNA]</scope>
    <source>
        <strain evidence="2 3">HWDM-33</strain>
    </source>
</reference>
<organism evidence="2 3">
    <name type="scientific">Aurantiacibacter marinus</name>
    <dbReference type="NCBI Taxonomy" id="874156"/>
    <lineage>
        <taxon>Bacteria</taxon>
        <taxon>Pseudomonadati</taxon>
        <taxon>Pseudomonadota</taxon>
        <taxon>Alphaproteobacteria</taxon>
        <taxon>Sphingomonadales</taxon>
        <taxon>Erythrobacteraceae</taxon>
        <taxon>Aurantiacibacter</taxon>
    </lineage>
</organism>
<dbReference type="Gene3D" id="3.10.180.10">
    <property type="entry name" value="2,3-Dihydroxybiphenyl 1,2-Dioxygenase, domain 1"/>
    <property type="match status" value="1"/>
</dbReference>
<dbReference type="EMBL" id="LBHU01000004">
    <property type="protein sequence ID" value="KLI62935.1"/>
    <property type="molecule type" value="Genomic_DNA"/>
</dbReference>
<dbReference type="STRING" id="874156.GCA_001021555_02651"/>
<dbReference type="PANTHER" id="PTHR33993:SF5">
    <property type="entry name" value="GLYOXALASE"/>
    <property type="match status" value="1"/>
</dbReference>
<comment type="caution">
    <text evidence="2">The sequence shown here is derived from an EMBL/GenBank/DDBJ whole genome shotgun (WGS) entry which is preliminary data.</text>
</comment>
<dbReference type="Proteomes" id="UP000053455">
    <property type="component" value="Unassembled WGS sequence"/>
</dbReference>
<name>A0A0H0XRP5_9SPHN</name>
<gene>
    <name evidence="2" type="ORF">AAV99_12840</name>
</gene>
<proteinExistence type="predicted"/>
<dbReference type="InterPro" id="IPR052164">
    <property type="entry name" value="Anthracycline_SecMetBiosynth"/>
</dbReference>